<dbReference type="STRING" id="7868.ENSCMIP00000023968"/>
<dbReference type="AlphaFoldDB" id="A0A4W3IAE3"/>
<dbReference type="Proteomes" id="UP000314986">
    <property type="component" value="Unassembled WGS sequence"/>
</dbReference>
<dbReference type="SUPFAM" id="SSF49329">
    <property type="entry name" value="Cu,Zn superoxide dismutase-like"/>
    <property type="match status" value="1"/>
</dbReference>
<reference evidence="3" key="1">
    <citation type="journal article" date="2006" name="Science">
        <title>Ancient noncoding elements conserved in the human genome.</title>
        <authorList>
            <person name="Venkatesh B."/>
            <person name="Kirkness E.F."/>
            <person name="Loh Y.H."/>
            <person name="Halpern A.L."/>
            <person name="Lee A.P."/>
            <person name="Johnson J."/>
            <person name="Dandona N."/>
            <person name="Viswanathan L.D."/>
            <person name="Tay A."/>
            <person name="Venter J.C."/>
            <person name="Strausberg R.L."/>
            <person name="Brenner S."/>
        </authorList>
    </citation>
    <scope>NUCLEOTIDE SEQUENCE [LARGE SCALE GENOMIC DNA]</scope>
</reference>
<dbReference type="InParanoid" id="A0A4W3IAE3"/>
<reference evidence="2" key="4">
    <citation type="submission" date="2025-08" db="UniProtKB">
        <authorList>
            <consortium name="Ensembl"/>
        </authorList>
    </citation>
    <scope>IDENTIFICATION</scope>
</reference>
<dbReference type="Pfam" id="PF00080">
    <property type="entry name" value="Sod_Cu"/>
    <property type="match status" value="1"/>
</dbReference>
<accession>A0A4W3IAE3</accession>
<dbReference type="Gene3D" id="2.60.40.200">
    <property type="entry name" value="Superoxide dismutase, copper/zinc binding domain"/>
    <property type="match status" value="1"/>
</dbReference>
<dbReference type="PRINTS" id="PR00068">
    <property type="entry name" value="CUZNDISMTASE"/>
</dbReference>
<reference evidence="3" key="2">
    <citation type="journal article" date="2007" name="PLoS Biol.">
        <title>Survey sequencing and comparative analysis of the elephant shark (Callorhinchus milii) genome.</title>
        <authorList>
            <person name="Venkatesh B."/>
            <person name="Kirkness E.F."/>
            <person name="Loh Y.H."/>
            <person name="Halpern A.L."/>
            <person name="Lee A.P."/>
            <person name="Johnson J."/>
            <person name="Dandona N."/>
            <person name="Viswanathan L.D."/>
            <person name="Tay A."/>
            <person name="Venter J.C."/>
            <person name="Strausberg R.L."/>
            <person name="Brenner S."/>
        </authorList>
    </citation>
    <scope>NUCLEOTIDE SEQUENCE [LARGE SCALE GENOMIC DNA]</scope>
</reference>
<dbReference type="GeneTree" id="ENSGT00940000162224"/>
<evidence type="ECO:0000313" key="2">
    <source>
        <dbReference type="Ensembl" id="ENSCMIP00000023968.1"/>
    </source>
</evidence>
<evidence type="ECO:0000259" key="1">
    <source>
        <dbReference type="Pfam" id="PF00080"/>
    </source>
</evidence>
<protein>
    <recommendedName>
        <fullName evidence="1">Superoxide dismutase copper/zinc binding domain-containing protein</fullName>
    </recommendedName>
</protein>
<dbReference type="InterPro" id="IPR036423">
    <property type="entry name" value="SOD-like_Cu/Zn_dom_sf"/>
</dbReference>
<sequence>MKNIFVGKVQFAQCHINSQKNSELTGLILFRQKTEDSNIESRIKVNGLNPGKYAVGMFHAIHIHEYGERFESCESTGPHFNPYNRKHPLHVGDLSNVYLKSNTTILFYPNVKGTFFGSNSLYGRSVVVSENEDDKGNGSNKLSELDGNSGRSLSCCTIAVADNFLWLNVVEKLRFPG</sequence>
<keyword evidence="3" id="KW-1185">Reference proteome</keyword>
<dbReference type="InterPro" id="IPR024134">
    <property type="entry name" value="SOD_Cu/Zn_/chaperone"/>
</dbReference>
<dbReference type="GO" id="GO:0006801">
    <property type="term" value="P:superoxide metabolic process"/>
    <property type="evidence" value="ECO:0007669"/>
    <property type="project" value="InterPro"/>
</dbReference>
<reference evidence="3" key="3">
    <citation type="journal article" date="2014" name="Nature">
        <title>Elephant shark genome provides unique insights into gnathostome evolution.</title>
        <authorList>
            <consortium name="International Elephant Shark Genome Sequencing Consortium"/>
            <person name="Venkatesh B."/>
            <person name="Lee A.P."/>
            <person name="Ravi V."/>
            <person name="Maurya A.K."/>
            <person name="Lian M.M."/>
            <person name="Swann J.B."/>
            <person name="Ohta Y."/>
            <person name="Flajnik M.F."/>
            <person name="Sutoh Y."/>
            <person name="Kasahara M."/>
            <person name="Hoon S."/>
            <person name="Gangu V."/>
            <person name="Roy S.W."/>
            <person name="Irimia M."/>
            <person name="Korzh V."/>
            <person name="Kondrychyn I."/>
            <person name="Lim Z.W."/>
            <person name="Tay B.H."/>
            <person name="Tohari S."/>
            <person name="Kong K.W."/>
            <person name="Ho S."/>
            <person name="Lorente-Galdos B."/>
            <person name="Quilez J."/>
            <person name="Marques-Bonet T."/>
            <person name="Raney B.J."/>
            <person name="Ingham P.W."/>
            <person name="Tay A."/>
            <person name="Hillier L.W."/>
            <person name="Minx P."/>
            <person name="Boehm T."/>
            <person name="Wilson R.K."/>
            <person name="Brenner S."/>
            <person name="Warren W.C."/>
        </authorList>
    </citation>
    <scope>NUCLEOTIDE SEQUENCE [LARGE SCALE GENOMIC DNA]</scope>
</reference>
<dbReference type="GO" id="GO:0005507">
    <property type="term" value="F:copper ion binding"/>
    <property type="evidence" value="ECO:0007669"/>
    <property type="project" value="InterPro"/>
</dbReference>
<reference evidence="2" key="5">
    <citation type="submission" date="2025-09" db="UniProtKB">
        <authorList>
            <consortium name="Ensembl"/>
        </authorList>
    </citation>
    <scope>IDENTIFICATION</scope>
</reference>
<dbReference type="InterPro" id="IPR001424">
    <property type="entry name" value="SOD_Cu_Zn_dom"/>
</dbReference>
<proteinExistence type="predicted"/>
<dbReference type="PANTHER" id="PTHR10003">
    <property type="entry name" value="SUPEROXIDE DISMUTASE CU-ZN -RELATED"/>
    <property type="match status" value="1"/>
</dbReference>
<dbReference type="Ensembl" id="ENSCMIT00000024371.1">
    <property type="protein sequence ID" value="ENSCMIP00000023968.1"/>
    <property type="gene ID" value="ENSCMIG00000010666.1"/>
</dbReference>
<name>A0A4W3IAE3_CALMI</name>
<feature type="domain" description="Superoxide dismutase copper/zinc binding" evidence="1">
    <location>
        <begin position="25"/>
        <end position="158"/>
    </location>
</feature>
<evidence type="ECO:0000313" key="3">
    <source>
        <dbReference type="Proteomes" id="UP000314986"/>
    </source>
</evidence>
<organism evidence="2 3">
    <name type="scientific">Callorhinchus milii</name>
    <name type="common">Ghost shark</name>
    <dbReference type="NCBI Taxonomy" id="7868"/>
    <lineage>
        <taxon>Eukaryota</taxon>
        <taxon>Metazoa</taxon>
        <taxon>Chordata</taxon>
        <taxon>Craniata</taxon>
        <taxon>Vertebrata</taxon>
        <taxon>Chondrichthyes</taxon>
        <taxon>Holocephali</taxon>
        <taxon>Chimaeriformes</taxon>
        <taxon>Callorhinchidae</taxon>
        <taxon>Callorhinchus</taxon>
    </lineage>
</organism>